<sequence>ISSEEYKAAVKLGCELDFVCSPCSKEQTRRTEATDIDADDFAPNWDLGFNVSDIGHNVTDEDLD</sequence>
<reference evidence="1" key="2">
    <citation type="submission" date="2020-11" db="EMBL/GenBank/DDBJ databases">
        <authorList>
            <person name="McCartney M.A."/>
            <person name="Auch B."/>
            <person name="Kono T."/>
            <person name="Mallez S."/>
            <person name="Becker A."/>
            <person name="Gohl D.M."/>
            <person name="Silverstein K.A.T."/>
            <person name="Koren S."/>
            <person name="Bechman K.B."/>
            <person name="Herman A."/>
            <person name="Abrahante J.E."/>
            <person name="Garbe J."/>
        </authorList>
    </citation>
    <scope>NUCLEOTIDE SEQUENCE</scope>
    <source>
        <strain evidence="1">Duluth1</strain>
        <tissue evidence="1">Whole animal</tissue>
    </source>
</reference>
<feature type="non-terminal residue" evidence="1">
    <location>
        <position position="1"/>
    </location>
</feature>
<evidence type="ECO:0000313" key="2">
    <source>
        <dbReference type="Proteomes" id="UP000828390"/>
    </source>
</evidence>
<keyword evidence="2" id="KW-1185">Reference proteome</keyword>
<accession>A0A9D4HNL9</accession>
<dbReference type="Proteomes" id="UP000828390">
    <property type="component" value="Unassembled WGS sequence"/>
</dbReference>
<comment type="caution">
    <text evidence="1">The sequence shown here is derived from an EMBL/GenBank/DDBJ whole genome shotgun (WGS) entry which is preliminary data.</text>
</comment>
<dbReference type="AlphaFoldDB" id="A0A9D4HNL9"/>
<name>A0A9D4HNL9_DREPO</name>
<gene>
    <name evidence="1" type="ORF">DPMN_053202</name>
</gene>
<protein>
    <submittedName>
        <fullName evidence="1">Uncharacterized protein</fullName>
    </submittedName>
</protein>
<evidence type="ECO:0000313" key="1">
    <source>
        <dbReference type="EMBL" id="KAH3727272.1"/>
    </source>
</evidence>
<organism evidence="1 2">
    <name type="scientific">Dreissena polymorpha</name>
    <name type="common">Zebra mussel</name>
    <name type="synonym">Mytilus polymorpha</name>
    <dbReference type="NCBI Taxonomy" id="45954"/>
    <lineage>
        <taxon>Eukaryota</taxon>
        <taxon>Metazoa</taxon>
        <taxon>Spiralia</taxon>
        <taxon>Lophotrochozoa</taxon>
        <taxon>Mollusca</taxon>
        <taxon>Bivalvia</taxon>
        <taxon>Autobranchia</taxon>
        <taxon>Heteroconchia</taxon>
        <taxon>Euheterodonta</taxon>
        <taxon>Imparidentia</taxon>
        <taxon>Neoheterodontei</taxon>
        <taxon>Myida</taxon>
        <taxon>Dreissenoidea</taxon>
        <taxon>Dreissenidae</taxon>
        <taxon>Dreissena</taxon>
    </lineage>
</organism>
<proteinExistence type="predicted"/>
<feature type="non-terminal residue" evidence="1">
    <location>
        <position position="64"/>
    </location>
</feature>
<dbReference type="EMBL" id="JAIWYP010000012">
    <property type="protein sequence ID" value="KAH3727272.1"/>
    <property type="molecule type" value="Genomic_DNA"/>
</dbReference>
<reference evidence="1" key="1">
    <citation type="journal article" date="2019" name="bioRxiv">
        <title>The Genome of the Zebra Mussel, Dreissena polymorpha: A Resource for Invasive Species Research.</title>
        <authorList>
            <person name="McCartney M.A."/>
            <person name="Auch B."/>
            <person name="Kono T."/>
            <person name="Mallez S."/>
            <person name="Zhang Y."/>
            <person name="Obille A."/>
            <person name="Becker A."/>
            <person name="Abrahante J.E."/>
            <person name="Garbe J."/>
            <person name="Badalamenti J.P."/>
            <person name="Herman A."/>
            <person name="Mangelson H."/>
            <person name="Liachko I."/>
            <person name="Sullivan S."/>
            <person name="Sone E.D."/>
            <person name="Koren S."/>
            <person name="Silverstein K.A.T."/>
            <person name="Beckman K.B."/>
            <person name="Gohl D.M."/>
        </authorList>
    </citation>
    <scope>NUCLEOTIDE SEQUENCE</scope>
    <source>
        <strain evidence="1">Duluth1</strain>
        <tissue evidence="1">Whole animal</tissue>
    </source>
</reference>